<feature type="compositionally biased region" description="Basic residues" evidence="1">
    <location>
        <begin position="75"/>
        <end position="90"/>
    </location>
</feature>
<dbReference type="OrthoDB" id="670442at2759"/>
<sequence>MASSSSSEQEGAIRMWLGHDSSGSRPRRRRTQEENSGLELGVTGKTDCVEETQPDPSPPAARGRKGSRASESREGKRRRERRARRRRRKIATAEGSEAAVEKNTEDSSSEYSSPIHRPKPLLIEKTASSGDVVHIYNSDPVAGDAYHRDFQKYQKKLARLQELPTLKQCRNVLNIPDWHDIGKKNAVLDVAESVLRISSFHVFNWYKDGREISSCSGIIIEWVEVDKSAIVVTSTRIICTKVSLNDWEDNNAYAPNAKVTAHLLDGTTSELTLLCFSKHYDIAFFESCTGGALADFDQNVLGMVVDALPNIAFIPSFLIIRKIARPHLGLKLRTVEFLDISHLDQLSRNFKIRSSLIVGKVCSGSHAESKGIRVGDVIFSCQGEVVSTISQFEGILLDVCMKQFEEGNTLNSKVDVEMVSLNCASLVGE</sequence>
<evidence type="ECO:0000313" key="2">
    <source>
        <dbReference type="EMBL" id="RLN09908.1"/>
    </source>
</evidence>
<dbReference type="Proteomes" id="UP000275267">
    <property type="component" value="Unassembled WGS sequence"/>
</dbReference>
<feature type="region of interest" description="Disordered" evidence="1">
    <location>
        <begin position="1"/>
        <end position="117"/>
    </location>
</feature>
<reference evidence="3" key="1">
    <citation type="journal article" date="2019" name="Nat. Commun.">
        <title>The genome of broomcorn millet.</title>
        <authorList>
            <person name="Zou C."/>
            <person name="Miki D."/>
            <person name="Li D."/>
            <person name="Tang Q."/>
            <person name="Xiao L."/>
            <person name="Rajput S."/>
            <person name="Deng P."/>
            <person name="Jia W."/>
            <person name="Huang R."/>
            <person name="Zhang M."/>
            <person name="Sun Y."/>
            <person name="Hu J."/>
            <person name="Fu X."/>
            <person name="Schnable P.S."/>
            <person name="Li F."/>
            <person name="Zhang H."/>
            <person name="Feng B."/>
            <person name="Zhu X."/>
            <person name="Liu R."/>
            <person name="Schnable J.C."/>
            <person name="Zhu J.-K."/>
            <person name="Zhang H."/>
        </authorList>
    </citation>
    <scope>NUCLEOTIDE SEQUENCE [LARGE SCALE GENOMIC DNA]</scope>
</reference>
<dbReference type="InterPro" id="IPR036034">
    <property type="entry name" value="PDZ_sf"/>
</dbReference>
<accession>A0A3L6RVV8</accession>
<evidence type="ECO:0000313" key="3">
    <source>
        <dbReference type="Proteomes" id="UP000275267"/>
    </source>
</evidence>
<evidence type="ECO:0000256" key="1">
    <source>
        <dbReference type="SAM" id="MobiDB-lite"/>
    </source>
</evidence>
<proteinExistence type="predicted"/>
<dbReference type="SUPFAM" id="SSF50156">
    <property type="entry name" value="PDZ domain-like"/>
    <property type="match status" value="1"/>
</dbReference>
<dbReference type="Gene3D" id="2.30.42.10">
    <property type="match status" value="1"/>
</dbReference>
<comment type="caution">
    <text evidence="2">The sequence shown here is derived from an EMBL/GenBank/DDBJ whole genome shotgun (WGS) entry which is preliminary data.</text>
</comment>
<name>A0A3L6RVV8_PANMI</name>
<organism evidence="2 3">
    <name type="scientific">Panicum miliaceum</name>
    <name type="common">Proso millet</name>
    <name type="synonym">Broomcorn millet</name>
    <dbReference type="NCBI Taxonomy" id="4540"/>
    <lineage>
        <taxon>Eukaryota</taxon>
        <taxon>Viridiplantae</taxon>
        <taxon>Streptophyta</taxon>
        <taxon>Embryophyta</taxon>
        <taxon>Tracheophyta</taxon>
        <taxon>Spermatophyta</taxon>
        <taxon>Magnoliopsida</taxon>
        <taxon>Liliopsida</taxon>
        <taxon>Poales</taxon>
        <taxon>Poaceae</taxon>
        <taxon>PACMAD clade</taxon>
        <taxon>Panicoideae</taxon>
        <taxon>Panicodae</taxon>
        <taxon>Paniceae</taxon>
        <taxon>Panicinae</taxon>
        <taxon>Panicum</taxon>
        <taxon>Panicum sect. Panicum</taxon>
    </lineage>
</organism>
<dbReference type="EMBL" id="PQIB02000007">
    <property type="protein sequence ID" value="RLN09908.1"/>
    <property type="molecule type" value="Genomic_DNA"/>
</dbReference>
<dbReference type="PANTHER" id="PTHR47389:SF5">
    <property type="entry name" value="OS09G0436700 PROTEIN"/>
    <property type="match status" value="1"/>
</dbReference>
<protein>
    <recommendedName>
        <fullName evidence="4">PDZ domain-containing protein</fullName>
    </recommendedName>
</protein>
<dbReference type="STRING" id="4540.A0A3L6RVV8"/>
<dbReference type="AlphaFoldDB" id="A0A3L6RVV8"/>
<evidence type="ECO:0008006" key="4">
    <source>
        <dbReference type="Google" id="ProtNLM"/>
    </source>
</evidence>
<dbReference type="PANTHER" id="PTHR47389">
    <property type="entry name" value="OS09G0436400 PROTEIN"/>
    <property type="match status" value="1"/>
</dbReference>
<gene>
    <name evidence="2" type="ORF">C2845_PM11G23470</name>
</gene>
<keyword evidence="3" id="KW-1185">Reference proteome</keyword>